<keyword evidence="3" id="KW-1185">Reference proteome</keyword>
<evidence type="ECO:0000256" key="1">
    <source>
        <dbReference type="SAM" id="Coils"/>
    </source>
</evidence>
<dbReference type="Proteomes" id="UP000199053">
    <property type="component" value="Unassembled WGS sequence"/>
</dbReference>
<dbReference type="OrthoDB" id="5461017at2"/>
<keyword evidence="1" id="KW-0175">Coiled coil</keyword>
<dbReference type="STRING" id="246191.SAMN05660337_2463"/>
<feature type="coiled-coil region" evidence="1">
    <location>
        <begin position="30"/>
        <end position="64"/>
    </location>
</feature>
<proteinExistence type="predicted"/>
<accession>A0A1G9I634</accession>
<evidence type="ECO:0000313" key="3">
    <source>
        <dbReference type="Proteomes" id="UP000199053"/>
    </source>
</evidence>
<sequence>MRNKTIHATNFRKVLELFREERNEEAINLLKIIQEDYLDLYSENKELRSQIKEVSDILDLAECMDFDGQKYWIKEDSDVTGPYCQVCYDQEGILIRLQERDKHWECYSCENLFAKIPKGVTDKNQKPKRKTKPPLKLFSVK</sequence>
<protein>
    <submittedName>
        <fullName evidence="2">Uncharacterized protein</fullName>
    </submittedName>
</protein>
<dbReference type="AlphaFoldDB" id="A0A1G9I634"/>
<reference evidence="3" key="1">
    <citation type="submission" date="2016-10" db="EMBL/GenBank/DDBJ databases">
        <authorList>
            <person name="Varghese N."/>
            <person name="Submissions S."/>
        </authorList>
    </citation>
    <scope>NUCLEOTIDE SEQUENCE [LARGE SCALE GENOMIC DNA]</scope>
    <source>
        <strain evidence="3">DSM 16995</strain>
    </source>
</reference>
<gene>
    <name evidence="2" type="ORF">SAMN05660337_2463</name>
</gene>
<dbReference type="RefSeq" id="WP_092161505.1">
    <property type="nucleotide sequence ID" value="NZ_FNGA01000003.1"/>
</dbReference>
<dbReference type="EMBL" id="FNGA01000003">
    <property type="protein sequence ID" value="SDL20710.1"/>
    <property type="molecule type" value="Genomic_DNA"/>
</dbReference>
<name>A0A1G9I634_9BACT</name>
<evidence type="ECO:0000313" key="2">
    <source>
        <dbReference type="EMBL" id="SDL20710.1"/>
    </source>
</evidence>
<organism evidence="2 3">
    <name type="scientific">Maridesulfovibrio ferrireducens</name>
    <dbReference type="NCBI Taxonomy" id="246191"/>
    <lineage>
        <taxon>Bacteria</taxon>
        <taxon>Pseudomonadati</taxon>
        <taxon>Thermodesulfobacteriota</taxon>
        <taxon>Desulfovibrionia</taxon>
        <taxon>Desulfovibrionales</taxon>
        <taxon>Desulfovibrionaceae</taxon>
        <taxon>Maridesulfovibrio</taxon>
    </lineage>
</organism>